<dbReference type="PANTHER" id="PTHR33741">
    <property type="entry name" value="TRANSMEMBRANE PROTEIN DDB_G0269096-RELATED"/>
    <property type="match status" value="1"/>
</dbReference>
<feature type="transmembrane region" description="Helical" evidence="1">
    <location>
        <begin position="23"/>
        <end position="40"/>
    </location>
</feature>
<dbReference type="EMBL" id="DWZD01000053">
    <property type="protein sequence ID" value="HJA80068.1"/>
    <property type="molecule type" value="Genomic_DNA"/>
</dbReference>
<sequence length="179" mass="18682">MGKLWQKMHGGGRSPARAGWREILHSWLGSCLAIGIIALLERHATGNTGFPLLIGSFGASAVLAFGAPQSPLAQPRNLVGGHVLSALTGVSCGLLLPDPLWLSAALAVSTAIAVMHLSKTLHPPGGATALIAVTGGEGIRQLGYLYALMPCLTGACLMLAIALVVNNLPASRRYPLYWW</sequence>
<feature type="domain" description="HPP transmembrane region" evidence="2">
    <location>
        <begin position="17"/>
        <end position="175"/>
    </location>
</feature>
<feature type="transmembrane region" description="Helical" evidence="1">
    <location>
        <begin position="46"/>
        <end position="66"/>
    </location>
</feature>
<reference evidence="3" key="2">
    <citation type="submission" date="2021-04" db="EMBL/GenBank/DDBJ databases">
        <authorList>
            <person name="Gilroy R."/>
        </authorList>
    </citation>
    <scope>NUCLEOTIDE SEQUENCE</scope>
    <source>
        <strain evidence="3">5032</strain>
    </source>
</reference>
<accession>A0A9D2KRH6</accession>
<dbReference type="Pfam" id="PF04982">
    <property type="entry name" value="TM_HPP"/>
    <property type="match status" value="1"/>
</dbReference>
<comment type="caution">
    <text evidence="3">The sequence shown here is derived from an EMBL/GenBank/DDBJ whole genome shotgun (WGS) entry which is preliminary data.</text>
</comment>
<dbReference type="AlphaFoldDB" id="A0A9D2KRH6"/>
<organism evidence="3 4">
    <name type="scientific">Candidatus Desulfovibrio intestinavium</name>
    <dbReference type="NCBI Taxonomy" id="2838534"/>
    <lineage>
        <taxon>Bacteria</taxon>
        <taxon>Pseudomonadati</taxon>
        <taxon>Thermodesulfobacteriota</taxon>
        <taxon>Desulfovibrionia</taxon>
        <taxon>Desulfovibrionales</taxon>
        <taxon>Desulfovibrionaceae</taxon>
        <taxon>Desulfovibrio</taxon>
    </lineage>
</organism>
<keyword evidence="1" id="KW-1133">Transmembrane helix</keyword>
<dbReference type="Proteomes" id="UP000823821">
    <property type="component" value="Unassembled WGS sequence"/>
</dbReference>
<protein>
    <submittedName>
        <fullName evidence="3">HPP family protein</fullName>
    </submittedName>
</protein>
<gene>
    <name evidence="3" type="ORF">H9784_10980</name>
</gene>
<reference evidence="3" key="1">
    <citation type="journal article" date="2021" name="PeerJ">
        <title>Extensive microbial diversity within the chicken gut microbiome revealed by metagenomics and culture.</title>
        <authorList>
            <person name="Gilroy R."/>
            <person name="Ravi A."/>
            <person name="Getino M."/>
            <person name="Pursley I."/>
            <person name="Horton D.L."/>
            <person name="Alikhan N.F."/>
            <person name="Baker D."/>
            <person name="Gharbi K."/>
            <person name="Hall N."/>
            <person name="Watson M."/>
            <person name="Adriaenssens E.M."/>
            <person name="Foster-Nyarko E."/>
            <person name="Jarju S."/>
            <person name="Secka A."/>
            <person name="Antonio M."/>
            <person name="Oren A."/>
            <person name="Chaudhuri R.R."/>
            <person name="La Ragione R."/>
            <person name="Hildebrand F."/>
            <person name="Pallen M.J."/>
        </authorList>
    </citation>
    <scope>NUCLEOTIDE SEQUENCE</scope>
    <source>
        <strain evidence="3">5032</strain>
    </source>
</reference>
<dbReference type="InterPro" id="IPR007065">
    <property type="entry name" value="HPP"/>
</dbReference>
<keyword evidence="1" id="KW-0812">Transmembrane</keyword>
<dbReference type="InterPro" id="IPR058581">
    <property type="entry name" value="TM_HPP"/>
</dbReference>
<dbReference type="PANTHER" id="PTHR33741:SF5">
    <property type="entry name" value="TRANSMEMBRANE PROTEIN DDB_G0269096-RELATED"/>
    <property type="match status" value="1"/>
</dbReference>
<proteinExistence type="predicted"/>
<evidence type="ECO:0000259" key="2">
    <source>
        <dbReference type="Pfam" id="PF04982"/>
    </source>
</evidence>
<name>A0A9D2KRH6_9BACT</name>
<feature type="transmembrane region" description="Helical" evidence="1">
    <location>
        <begin position="78"/>
        <end position="96"/>
    </location>
</feature>
<keyword evidence="1" id="KW-0472">Membrane</keyword>
<feature type="transmembrane region" description="Helical" evidence="1">
    <location>
        <begin position="142"/>
        <end position="165"/>
    </location>
</feature>
<evidence type="ECO:0000256" key="1">
    <source>
        <dbReference type="SAM" id="Phobius"/>
    </source>
</evidence>
<evidence type="ECO:0000313" key="3">
    <source>
        <dbReference type="EMBL" id="HJA80068.1"/>
    </source>
</evidence>
<evidence type="ECO:0000313" key="4">
    <source>
        <dbReference type="Proteomes" id="UP000823821"/>
    </source>
</evidence>